<dbReference type="EMBL" id="JXTB01000001">
    <property type="protein sequence ID" value="PON80485.1"/>
    <property type="molecule type" value="Genomic_DNA"/>
</dbReference>
<accession>A0A2P5E4M3</accession>
<dbReference type="AlphaFoldDB" id="A0A2P5E4M3"/>
<keyword evidence="2" id="KW-1185">Reference proteome</keyword>
<proteinExistence type="predicted"/>
<feature type="non-terminal residue" evidence="1">
    <location>
        <position position="51"/>
    </location>
</feature>
<comment type="caution">
    <text evidence="1">The sequence shown here is derived from an EMBL/GenBank/DDBJ whole genome shotgun (WGS) entry which is preliminary data.</text>
</comment>
<sequence>MGDQPHIVYLVLYPLKLISSINWTKNLPTGAQQDSEARLILIHNDPTIETI</sequence>
<organism evidence="1 2">
    <name type="scientific">Parasponia andersonii</name>
    <name type="common">Sponia andersonii</name>
    <dbReference type="NCBI Taxonomy" id="3476"/>
    <lineage>
        <taxon>Eukaryota</taxon>
        <taxon>Viridiplantae</taxon>
        <taxon>Streptophyta</taxon>
        <taxon>Embryophyta</taxon>
        <taxon>Tracheophyta</taxon>
        <taxon>Spermatophyta</taxon>
        <taxon>Magnoliopsida</taxon>
        <taxon>eudicotyledons</taxon>
        <taxon>Gunneridae</taxon>
        <taxon>Pentapetalae</taxon>
        <taxon>rosids</taxon>
        <taxon>fabids</taxon>
        <taxon>Rosales</taxon>
        <taxon>Cannabaceae</taxon>
        <taxon>Parasponia</taxon>
    </lineage>
</organism>
<gene>
    <name evidence="1" type="ORF">PanWU01x14_000410</name>
</gene>
<protein>
    <submittedName>
        <fullName evidence="1">Uncharacterized protein</fullName>
    </submittedName>
</protein>
<name>A0A2P5E4M3_PARAD</name>
<evidence type="ECO:0000313" key="2">
    <source>
        <dbReference type="Proteomes" id="UP000237105"/>
    </source>
</evidence>
<evidence type="ECO:0000313" key="1">
    <source>
        <dbReference type="EMBL" id="PON80485.1"/>
    </source>
</evidence>
<dbReference type="Proteomes" id="UP000237105">
    <property type="component" value="Unassembled WGS sequence"/>
</dbReference>
<reference evidence="2" key="1">
    <citation type="submission" date="2016-06" db="EMBL/GenBank/DDBJ databases">
        <title>Parallel loss of symbiosis genes in relatives of nitrogen-fixing non-legume Parasponia.</title>
        <authorList>
            <person name="Van Velzen R."/>
            <person name="Holmer R."/>
            <person name="Bu F."/>
            <person name="Rutten L."/>
            <person name="Van Zeijl A."/>
            <person name="Liu W."/>
            <person name="Santuari L."/>
            <person name="Cao Q."/>
            <person name="Sharma T."/>
            <person name="Shen D."/>
            <person name="Roswanjaya Y."/>
            <person name="Wardhani T."/>
            <person name="Kalhor M.S."/>
            <person name="Jansen J."/>
            <person name="Van den Hoogen J."/>
            <person name="Gungor B."/>
            <person name="Hartog M."/>
            <person name="Hontelez J."/>
            <person name="Verver J."/>
            <person name="Yang W.-C."/>
            <person name="Schijlen E."/>
            <person name="Repin R."/>
            <person name="Schilthuizen M."/>
            <person name="Schranz E."/>
            <person name="Heidstra R."/>
            <person name="Miyata K."/>
            <person name="Fedorova E."/>
            <person name="Kohlen W."/>
            <person name="Bisseling T."/>
            <person name="Smit S."/>
            <person name="Geurts R."/>
        </authorList>
    </citation>
    <scope>NUCLEOTIDE SEQUENCE [LARGE SCALE GENOMIC DNA]</scope>
    <source>
        <strain evidence="2">cv. WU1-14</strain>
    </source>
</reference>